<keyword evidence="4" id="KW-0735">Signal-anchor</keyword>
<dbReference type="GO" id="GO:0001671">
    <property type="term" value="F:ATPase activator activity"/>
    <property type="evidence" value="ECO:0007669"/>
    <property type="project" value="TreeGrafter"/>
</dbReference>
<dbReference type="PANTHER" id="PTHR11523">
    <property type="entry name" value="SODIUM/POTASSIUM-DEPENDENT ATPASE BETA SUBUNIT"/>
    <property type="match status" value="1"/>
</dbReference>
<dbReference type="InterPro" id="IPR038702">
    <property type="entry name" value="Na/K_ATPase_sub_beta_sf"/>
</dbReference>
<comment type="subcellular location">
    <subcellularLocation>
        <location evidence="1">Membrane</location>
        <topology evidence="1">Single-pass type II membrane protein</topology>
    </subcellularLocation>
</comment>
<dbReference type="GO" id="GO:0005890">
    <property type="term" value="C:sodium:potassium-exchanging ATPase complex"/>
    <property type="evidence" value="ECO:0007669"/>
    <property type="project" value="InterPro"/>
</dbReference>
<organism evidence="9 10">
    <name type="scientific">Brugia malayi</name>
    <name type="common">Filarial nematode worm</name>
    <dbReference type="NCBI Taxonomy" id="6279"/>
    <lineage>
        <taxon>Eukaryota</taxon>
        <taxon>Metazoa</taxon>
        <taxon>Ecdysozoa</taxon>
        <taxon>Nematoda</taxon>
        <taxon>Chromadorea</taxon>
        <taxon>Rhabditida</taxon>
        <taxon>Spirurina</taxon>
        <taxon>Spiruromorpha</taxon>
        <taxon>Filarioidea</taxon>
        <taxon>Onchocercidae</taxon>
        <taxon>Brugia</taxon>
    </lineage>
</organism>
<dbReference type="GO" id="GO:1990573">
    <property type="term" value="P:potassium ion import across plasma membrane"/>
    <property type="evidence" value="ECO:0007669"/>
    <property type="project" value="TreeGrafter"/>
</dbReference>
<reference evidence="10" key="2">
    <citation type="submission" date="2022-04" db="UniProtKB">
        <authorList>
            <consortium name="WormBaseParasite"/>
        </authorList>
    </citation>
    <scope>IDENTIFICATION</scope>
</reference>
<dbReference type="GO" id="GO:0030007">
    <property type="term" value="P:intracellular potassium ion homeostasis"/>
    <property type="evidence" value="ECO:0007669"/>
    <property type="project" value="TreeGrafter"/>
</dbReference>
<feature type="compositionally biased region" description="Basic and acidic residues" evidence="7">
    <location>
        <begin position="30"/>
        <end position="43"/>
    </location>
</feature>
<sequence>MAIRLSAGGASEREVMLKKERKDRKKIAREKKLQKNGSDDEKAVQQQIPTIEAKSANANEKITSTAVASDNKAAANVSTGLPRDLLVEREQSGRIQSLRKFIYHHGYLCNRTVTAWIITISYLLCIYIFLALLVTTGIYMLLYTTRDAPVYYGETTFIGGIPGIGFEPRKRSMKKEQNIFRWNIDDPTSYAFYVRRLRRILYEYAKMEIIPSKFKIDCKKTVVPYVGGKPVKHFCKIEATNTDENYGYGDCALSKKVFVLHFCLYKTKVKDHPISTLYILNNVEQWKTRFGYDIGTLCVMLRINKLFGYYPESPTYDLFANSSLDFEAYKICDQVANVTACCNDDRMLFQCSVMEGNTNVTIVQYPKFGYPYCFYPFNNQDGYMQPFVMIQLFNLIPNKRTGIQCVPTAPDLQARSLILWFEITSKRKN</sequence>
<evidence type="ECO:0000313" key="10">
    <source>
        <dbReference type="WBParaSite" id="Bm12848a.1"/>
    </source>
</evidence>
<dbReference type="AlphaFoldDB" id="A0A8L7SP39"/>
<dbReference type="GO" id="GO:0006883">
    <property type="term" value="P:intracellular sodium ion homeostasis"/>
    <property type="evidence" value="ECO:0007669"/>
    <property type="project" value="TreeGrafter"/>
</dbReference>
<accession>A0A8L7SP39</accession>
<dbReference type="WBParaSite" id="Bm12848a.1">
    <property type="protein sequence ID" value="Bm12848a.1"/>
    <property type="gene ID" value="WBGene00233109"/>
</dbReference>
<dbReference type="Proteomes" id="UP000006672">
    <property type="component" value="Unassembled WGS sequence"/>
</dbReference>
<evidence type="ECO:0000313" key="9">
    <source>
        <dbReference type="Proteomes" id="UP000006672"/>
    </source>
</evidence>
<evidence type="ECO:0000256" key="5">
    <source>
        <dbReference type="ARBA" id="ARBA00022989"/>
    </source>
</evidence>
<name>A0A8L7SP39_BRUMA</name>
<dbReference type="Pfam" id="PF00287">
    <property type="entry name" value="Na_K-ATPase"/>
    <property type="match status" value="2"/>
</dbReference>
<evidence type="ECO:0000256" key="2">
    <source>
        <dbReference type="ARBA" id="ARBA00005876"/>
    </source>
</evidence>
<keyword evidence="5 8" id="KW-1133">Transmembrane helix</keyword>
<dbReference type="Gene3D" id="2.60.40.1660">
    <property type="entry name" value="Na, k-atpase alpha subunit"/>
    <property type="match status" value="2"/>
</dbReference>
<dbReference type="GO" id="GO:0036376">
    <property type="term" value="P:sodium ion export across plasma membrane"/>
    <property type="evidence" value="ECO:0007669"/>
    <property type="project" value="TreeGrafter"/>
</dbReference>
<reference evidence="9" key="1">
    <citation type="journal article" date="2007" name="Science">
        <title>Draft genome of the filarial nematode parasite Brugia malayi.</title>
        <authorList>
            <person name="Ghedin E."/>
            <person name="Wang S."/>
            <person name="Spiro D."/>
            <person name="Caler E."/>
            <person name="Zhao Q."/>
            <person name="Crabtree J."/>
            <person name="Allen J.E."/>
            <person name="Delcher A.L."/>
            <person name="Guiliano D.B."/>
            <person name="Miranda-Saavedra D."/>
            <person name="Angiuoli S.V."/>
            <person name="Creasy T."/>
            <person name="Amedeo P."/>
            <person name="Haas B."/>
            <person name="El-Sayed N.M."/>
            <person name="Wortman J.R."/>
            <person name="Feldblyum T."/>
            <person name="Tallon L."/>
            <person name="Schatz M."/>
            <person name="Shumway M."/>
            <person name="Koo H."/>
            <person name="Salzberg S.L."/>
            <person name="Schobel S."/>
            <person name="Pertea M."/>
            <person name="Pop M."/>
            <person name="White O."/>
            <person name="Barton G.J."/>
            <person name="Carlow C.K."/>
            <person name="Crawford M.J."/>
            <person name="Daub J."/>
            <person name="Dimmic M.W."/>
            <person name="Estes C.F."/>
            <person name="Foster J.M."/>
            <person name="Ganatra M."/>
            <person name="Gregory W.F."/>
            <person name="Johnson N.M."/>
            <person name="Jin J."/>
            <person name="Komuniecki R."/>
            <person name="Korf I."/>
            <person name="Kumar S."/>
            <person name="Laney S."/>
            <person name="Li B.W."/>
            <person name="Li W."/>
            <person name="Lindblom T.H."/>
            <person name="Lustigman S."/>
            <person name="Ma D."/>
            <person name="Maina C.V."/>
            <person name="Martin D.M."/>
            <person name="McCarter J.P."/>
            <person name="McReynolds L."/>
            <person name="Mitreva M."/>
            <person name="Nutman T.B."/>
            <person name="Parkinson J."/>
            <person name="Peregrin-Alvarez J.M."/>
            <person name="Poole C."/>
            <person name="Ren Q."/>
            <person name="Saunders L."/>
            <person name="Sluder A.E."/>
            <person name="Smith K."/>
            <person name="Stanke M."/>
            <person name="Unnasch T.R."/>
            <person name="Ware J."/>
            <person name="Wei A.D."/>
            <person name="Weil G."/>
            <person name="Williams D.J."/>
            <person name="Zhang Y."/>
            <person name="Williams S.A."/>
            <person name="Fraser-Liggett C."/>
            <person name="Slatko B."/>
            <person name="Blaxter M.L."/>
            <person name="Scott A.L."/>
        </authorList>
    </citation>
    <scope>NUCLEOTIDE SEQUENCE</scope>
    <source>
        <strain evidence="9">FR3</strain>
    </source>
</reference>
<evidence type="ECO:0000256" key="6">
    <source>
        <dbReference type="ARBA" id="ARBA00023136"/>
    </source>
</evidence>
<dbReference type="PANTHER" id="PTHR11523:SF28">
    <property type="entry name" value="NA_K-ATPASE BETA SUBUNIT ISOFORM 4-RELATED"/>
    <property type="match status" value="1"/>
</dbReference>
<evidence type="ECO:0000256" key="4">
    <source>
        <dbReference type="ARBA" id="ARBA00022968"/>
    </source>
</evidence>
<dbReference type="InterPro" id="IPR000402">
    <property type="entry name" value="Na/K_ATPase_sub_beta"/>
</dbReference>
<proteinExistence type="inferred from homology"/>
<comment type="similarity">
    <text evidence="2">Belongs to the X(+)/potassium ATPases subunit beta family.</text>
</comment>
<evidence type="ECO:0000256" key="1">
    <source>
        <dbReference type="ARBA" id="ARBA00004606"/>
    </source>
</evidence>
<evidence type="ECO:0000256" key="3">
    <source>
        <dbReference type="ARBA" id="ARBA00022692"/>
    </source>
</evidence>
<evidence type="ECO:0000256" key="8">
    <source>
        <dbReference type="SAM" id="Phobius"/>
    </source>
</evidence>
<feature type="compositionally biased region" description="Basic and acidic residues" evidence="7">
    <location>
        <begin position="11"/>
        <end position="20"/>
    </location>
</feature>
<feature type="transmembrane region" description="Helical" evidence="8">
    <location>
        <begin position="113"/>
        <end position="142"/>
    </location>
</feature>
<keyword evidence="3 8" id="KW-0812">Transmembrane</keyword>
<evidence type="ECO:0000256" key="7">
    <source>
        <dbReference type="SAM" id="MobiDB-lite"/>
    </source>
</evidence>
<feature type="region of interest" description="Disordered" evidence="7">
    <location>
        <begin position="1"/>
        <end position="44"/>
    </location>
</feature>
<protein>
    <submittedName>
        <fullName evidence="10">Bm12848, isoform b</fullName>
    </submittedName>
</protein>
<keyword evidence="6 8" id="KW-0472">Membrane</keyword>
<keyword evidence="9" id="KW-1185">Reference proteome</keyword>